<evidence type="ECO:0000313" key="1">
    <source>
        <dbReference type="EMBL" id="GAI61397.1"/>
    </source>
</evidence>
<protein>
    <submittedName>
        <fullName evidence="1">Uncharacterized protein</fullName>
    </submittedName>
</protein>
<proteinExistence type="predicted"/>
<gene>
    <name evidence="1" type="ORF">S12H4_01252</name>
</gene>
<dbReference type="GO" id="GO:0016746">
    <property type="term" value="F:acyltransferase activity"/>
    <property type="evidence" value="ECO:0007669"/>
    <property type="project" value="InterPro"/>
</dbReference>
<comment type="caution">
    <text evidence="1">The sequence shown here is derived from an EMBL/GenBank/DDBJ whole genome shotgun (WGS) entry which is preliminary data.</text>
</comment>
<accession>X1PYM1</accession>
<dbReference type="EMBL" id="BARW01000235">
    <property type="protein sequence ID" value="GAI61397.1"/>
    <property type="molecule type" value="Genomic_DNA"/>
</dbReference>
<name>X1PYM1_9ZZZZ</name>
<reference evidence="1" key="1">
    <citation type="journal article" date="2014" name="Front. Microbiol.">
        <title>High frequency of phylogenetically diverse reductive dehalogenase-homologous genes in deep subseafloor sedimentary metagenomes.</title>
        <authorList>
            <person name="Kawai M."/>
            <person name="Futagami T."/>
            <person name="Toyoda A."/>
            <person name="Takaki Y."/>
            <person name="Nishi S."/>
            <person name="Hori S."/>
            <person name="Arai W."/>
            <person name="Tsubouchi T."/>
            <person name="Morono Y."/>
            <person name="Uchiyama I."/>
            <person name="Ito T."/>
            <person name="Fujiyama A."/>
            <person name="Inagaki F."/>
            <person name="Takami H."/>
        </authorList>
    </citation>
    <scope>NUCLEOTIDE SEQUENCE</scope>
    <source>
        <strain evidence="1">Expedition CK06-06</strain>
    </source>
</reference>
<dbReference type="AlphaFoldDB" id="X1PYM1"/>
<dbReference type="Gene3D" id="3.40.47.10">
    <property type="match status" value="1"/>
</dbReference>
<organism evidence="1">
    <name type="scientific">marine sediment metagenome</name>
    <dbReference type="NCBI Taxonomy" id="412755"/>
    <lineage>
        <taxon>unclassified sequences</taxon>
        <taxon>metagenomes</taxon>
        <taxon>ecological metagenomes</taxon>
    </lineage>
</organism>
<dbReference type="InterPro" id="IPR016039">
    <property type="entry name" value="Thiolase-like"/>
</dbReference>
<sequence>TLDPLDPLNLIANACKIALTDTGTPNLKNVIDSVYMVNINSWSYEDAPEELSQILCLKTTHKVYLPDGGNSPQMLVNRAAKAITSGKSQAVLITGGEASYSIYKAKKGKLDLNWPKLKTPKYMEGKLWNGINKFANRYRLIFPLLTYAIFETAVRAASGRSLEEHENHIGKIFEHFSKIASNNPYAWTQRSYTAKEIITPTSKNRYITHPYTKLMCSNVFAINVALKSNLNKEATIMKKL</sequence>
<feature type="non-terminal residue" evidence="1">
    <location>
        <position position="1"/>
    </location>
</feature>